<name>A0A2M9A9Q2_9BACT</name>
<organism evidence="1 2">
    <name type="scientific">Hallerella succinigenes</name>
    <dbReference type="NCBI Taxonomy" id="1896222"/>
    <lineage>
        <taxon>Bacteria</taxon>
        <taxon>Pseudomonadati</taxon>
        <taxon>Fibrobacterota</taxon>
        <taxon>Fibrobacteria</taxon>
        <taxon>Fibrobacterales</taxon>
        <taxon>Fibrobacteraceae</taxon>
        <taxon>Hallerella</taxon>
    </lineage>
</organism>
<evidence type="ECO:0008006" key="3">
    <source>
        <dbReference type="Google" id="ProtNLM"/>
    </source>
</evidence>
<reference evidence="1 2" key="1">
    <citation type="submission" date="2017-11" db="EMBL/GenBank/DDBJ databases">
        <title>Animal gut microbial communities from fecal samples from Wisconsin, USA.</title>
        <authorList>
            <person name="Neumann A."/>
        </authorList>
    </citation>
    <scope>NUCLEOTIDE SEQUENCE [LARGE SCALE GENOMIC DNA]</scope>
    <source>
        <strain evidence="1 2">UWS3</strain>
    </source>
</reference>
<dbReference type="InterPro" id="IPR011250">
    <property type="entry name" value="OMP/PagP_B-barrel"/>
</dbReference>
<sequence length="335" mass="37481">MGFRTSLLFVAVVTMSVFASERVYMPLFELANIHEDYQYATSKLFQRYADKDGRYEVVIPAQTDSVQVQPSKADVQKTAERKGCTKFILADLTRLGETVVVTLSLYGTQSGKLLWSDAMKAAGPNDLDPILERMAKNIGTENVASKTDDIYTVTQKEEKKLRKTRANKSFGFGIMGFTMLNHPGPWFQPGLEIFWSYDSRNIFFQIDASINFYNGSEDYTYTSYYSDEKTTISVDKTLANFSFGLSAYYPFLDGSSTPFLGGGASFATTVTSYDSDSYEPDGDSKAGIWVRLGGGFLFNRTSTVTFRIRAEYAISTYKVENHIMHGPQVGLEIGF</sequence>
<dbReference type="AlphaFoldDB" id="A0A2M9A9Q2"/>
<accession>A0A2M9A9Q2</accession>
<comment type="caution">
    <text evidence="1">The sequence shown here is derived from an EMBL/GenBank/DDBJ whole genome shotgun (WGS) entry which is preliminary data.</text>
</comment>
<keyword evidence="2" id="KW-1185">Reference proteome</keyword>
<dbReference type="Gene3D" id="2.40.160.20">
    <property type="match status" value="1"/>
</dbReference>
<evidence type="ECO:0000313" key="2">
    <source>
        <dbReference type="Proteomes" id="UP000231134"/>
    </source>
</evidence>
<dbReference type="EMBL" id="PGEX01000001">
    <property type="protein sequence ID" value="PJJ42414.1"/>
    <property type="molecule type" value="Genomic_DNA"/>
</dbReference>
<protein>
    <recommendedName>
        <fullName evidence="3">Outer membrane protein beta-barrel domain-containing protein</fullName>
    </recommendedName>
</protein>
<evidence type="ECO:0000313" key="1">
    <source>
        <dbReference type="EMBL" id="PJJ42414.1"/>
    </source>
</evidence>
<dbReference type="SUPFAM" id="SSF56925">
    <property type="entry name" value="OMPA-like"/>
    <property type="match status" value="1"/>
</dbReference>
<proteinExistence type="predicted"/>
<dbReference type="Proteomes" id="UP000231134">
    <property type="component" value="Unassembled WGS sequence"/>
</dbReference>
<gene>
    <name evidence="1" type="ORF">BGX16_2440</name>
</gene>